<accession>A0A1C7ME94</accession>
<proteinExistence type="predicted"/>
<keyword evidence="2" id="KW-1185">Reference proteome</keyword>
<sequence length="71" mass="7510">MAWLAYLGIQYDYADGRSSWAFGLSINIPAEAIRPSASGTASGEARRLLAGGWPLGGSLVPVSTVIKMKVR</sequence>
<dbReference type="Proteomes" id="UP000092993">
    <property type="component" value="Unassembled WGS sequence"/>
</dbReference>
<gene>
    <name evidence="1" type="ORF">A0H81_04408</name>
</gene>
<protein>
    <submittedName>
        <fullName evidence="1">Uncharacterized protein</fullName>
    </submittedName>
</protein>
<evidence type="ECO:0000313" key="2">
    <source>
        <dbReference type="Proteomes" id="UP000092993"/>
    </source>
</evidence>
<name>A0A1C7ME94_GRIFR</name>
<organism evidence="1 2">
    <name type="scientific">Grifola frondosa</name>
    <name type="common">Maitake</name>
    <name type="synonym">Polyporus frondosus</name>
    <dbReference type="NCBI Taxonomy" id="5627"/>
    <lineage>
        <taxon>Eukaryota</taxon>
        <taxon>Fungi</taxon>
        <taxon>Dikarya</taxon>
        <taxon>Basidiomycota</taxon>
        <taxon>Agaricomycotina</taxon>
        <taxon>Agaricomycetes</taxon>
        <taxon>Polyporales</taxon>
        <taxon>Grifolaceae</taxon>
        <taxon>Grifola</taxon>
    </lineage>
</organism>
<dbReference type="EMBL" id="LUGG01000004">
    <property type="protein sequence ID" value="OBZ75210.1"/>
    <property type="molecule type" value="Genomic_DNA"/>
</dbReference>
<evidence type="ECO:0000313" key="1">
    <source>
        <dbReference type="EMBL" id="OBZ75210.1"/>
    </source>
</evidence>
<comment type="caution">
    <text evidence="1">The sequence shown here is derived from an EMBL/GenBank/DDBJ whole genome shotgun (WGS) entry which is preliminary data.</text>
</comment>
<dbReference type="AlphaFoldDB" id="A0A1C7ME94"/>
<reference evidence="1 2" key="1">
    <citation type="submission" date="2016-03" db="EMBL/GenBank/DDBJ databases">
        <title>Whole genome sequencing of Grifola frondosa 9006-11.</title>
        <authorList>
            <person name="Min B."/>
            <person name="Park H."/>
            <person name="Kim J.-G."/>
            <person name="Cho H."/>
            <person name="Oh Y.-L."/>
            <person name="Kong W.-S."/>
            <person name="Choi I.-G."/>
        </authorList>
    </citation>
    <scope>NUCLEOTIDE SEQUENCE [LARGE SCALE GENOMIC DNA]</scope>
    <source>
        <strain evidence="1 2">9006-11</strain>
    </source>
</reference>